<dbReference type="InterPro" id="IPR003489">
    <property type="entry name" value="RHF/RaiA"/>
</dbReference>
<feature type="domain" description="Sigma 54 modulation/S30EA ribosomal protein C-terminal" evidence="5">
    <location>
        <begin position="139"/>
        <end position="190"/>
    </location>
</feature>
<dbReference type="PANTHER" id="PTHR33231">
    <property type="entry name" value="30S RIBOSOMAL PROTEIN"/>
    <property type="match status" value="1"/>
</dbReference>
<comment type="caution">
    <text evidence="6">The sequence shown here is derived from an EMBL/GenBank/DDBJ whole genome shotgun (WGS) entry which is preliminary data.</text>
</comment>
<comment type="similarity">
    <text evidence="4">Belongs to the HPF/YfiA ribosome-associated protein family. Long HPF subfamily.</text>
</comment>
<evidence type="ECO:0000256" key="4">
    <source>
        <dbReference type="HAMAP-Rule" id="MF_00839"/>
    </source>
</evidence>
<comment type="subunit">
    <text evidence="2">Associates exclusively with 100S ribosomes, which are dimers of 70S ribosomes.</text>
</comment>
<dbReference type="HAMAP" id="MF_00839">
    <property type="entry name" value="HPF"/>
    <property type="match status" value="1"/>
</dbReference>
<dbReference type="AlphaFoldDB" id="A0A7W4ICP7"/>
<protein>
    <recommendedName>
        <fullName evidence="3 4">Ribosome hibernation promoting factor</fullName>
        <shortName evidence="4">HPF</shortName>
    </recommendedName>
</protein>
<dbReference type="GO" id="GO:0043024">
    <property type="term" value="F:ribosomal small subunit binding"/>
    <property type="evidence" value="ECO:0007669"/>
    <property type="project" value="TreeGrafter"/>
</dbReference>
<dbReference type="GO" id="GO:0022627">
    <property type="term" value="C:cytosolic small ribosomal subunit"/>
    <property type="evidence" value="ECO:0007669"/>
    <property type="project" value="TreeGrafter"/>
</dbReference>
<evidence type="ECO:0000313" key="7">
    <source>
        <dbReference type="Proteomes" id="UP000589085"/>
    </source>
</evidence>
<dbReference type="Proteomes" id="UP000589085">
    <property type="component" value="Unassembled WGS sequence"/>
</dbReference>
<gene>
    <name evidence="6" type="primary">raiA</name>
    <name evidence="4" type="synonym">hpf</name>
    <name evidence="6" type="ORF">HLH48_09470</name>
</gene>
<keyword evidence="1 4" id="KW-0810">Translation regulation</keyword>
<dbReference type="NCBIfam" id="TIGR00741">
    <property type="entry name" value="yfiA"/>
    <property type="match status" value="1"/>
</dbReference>
<name>A0A7W4ICP7_9PROT</name>
<comment type="function">
    <text evidence="4">Required for dimerization of active 70S ribosomes into 100S ribosomes in stationary phase; 100S ribosomes are translationally inactive and sometimes present during exponential growth.</text>
</comment>
<evidence type="ECO:0000259" key="5">
    <source>
        <dbReference type="Pfam" id="PF16321"/>
    </source>
</evidence>
<reference evidence="6 7" key="1">
    <citation type="submission" date="2020-04" db="EMBL/GenBank/DDBJ databases">
        <title>Description of novel Gluconacetobacter.</title>
        <authorList>
            <person name="Sombolestani A."/>
        </authorList>
    </citation>
    <scope>NUCLEOTIDE SEQUENCE [LARGE SCALE GENOMIC DNA]</scope>
    <source>
        <strain evidence="6 7">LMG 19747</strain>
    </source>
</reference>
<evidence type="ECO:0000256" key="1">
    <source>
        <dbReference type="ARBA" id="ARBA00022845"/>
    </source>
</evidence>
<dbReference type="InterPro" id="IPR034694">
    <property type="entry name" value="HPF_long/plastid"/>
</dbReference>
<dbReference type="InterPro" id="IPR038416">
    <property type="entry name" value="Ribosom_S30AE_C_sf"/>
</dbReference>
<proteinExistence type="inferred from homology"/>
<organism evidence="6 7">
    <name type="scientific">Gluconacetobacter sacchari</name>
    <dbReference type="NCBI Taxonomy" id="92759"/>
    <lineage>
        <taxon>Bacteria</taxon>
        <taxon>Pseudomonadati</taxon>
        <taxon>Pseudomonadota</taxon>
        <taxon>Alphaproteobacteria</taxon>
        <taxon>Acetobacterales</taxon>
        <taxon>Acetobacteraceae</taxon>
        <taxon>Gluconacetobacter</taxon>
    </lineage>
</organism>
<dbReference type="GO" id="GO:0045900">
    <property type="term" value="P:negative regulation of translational elongation"/>
    <property type="evidence" value="ECO:0007669"/>
    <property type="project" value="TreeGrafter"/>
</dbReference>
<accession>A0A7W4ICP7</accession>
<evidence type="ECO:0000256" key="2">
    <source>
        <dbReference type="ARBA" id="ARBA00038695"/>
    </source>
</evidence>
<dbReference type="InterPro" id="IPR050574">
    <property type="entry name" value="HPF/YfiA_ribosome-assoc"/>
</dbReference>
<dbReference type="Pfam" id="PF02482">
    <property type="entry name" value="Ribosomal_S30AE"/>
    <property type="match status" value="1"/>
</dbReference>
<dbReference type="Gene3D" id="3.30.505.50">
    <property type="entry name" value="Sigma 54 modulation/S30EA ribosomal protein, C-terminal domain"/>
    <property type="match status" value="1"/>
</dbReference>
<comment type="subcellular location">
    <subcellularLocation>
        <location evidence="4">Cytoplasm</location>
    </subcellularLocation>
</comment>
<dbReference type="SUPFAM" id="SSF69754">
    <property type="entry name" value="Ribosome binding protein Y (YfiA homologue)"/>
    <property type="match status" value="1"/>
</dbReference>
<dbReference type="RefSeq" id="WP_182997260.1">
    <property type="nucleotide sequence ID" value="NZ_JABEQJ010000010.1"/>
</dbReference>
<dbReference type="EMBL" id="JABEQJ010000010">
    <property type="protein sequence ID" value="MBB2160397.1"/>
    <property type="molecule type" value="Genomic_DNA"/>
</dbReference>
<keyword evidence="4" id="KW-0963">Cytoplasm</keyword>
<dbReference type="Pfam" id="PF16321">
    <property type="entry name" value="Ribosom_S30AE_C"/>
    <property type="match status" value="1"/>
</dbReference>
<dbReference type="CDD" id="cd00552">
    <property type="entry name" value="RaiA"/>
    <property type="match status" value="1"/>
</dbReference>
<evidence type="ECO:0000256" key="3">
    <source>
        <dbReference type="ARBA" id="ARBA00041148"/>
    </source>
</evidence>
<dbReference type="InterPro" id="IPR036567">
    <property type="entry name" value="RHF-like"/>
</dbReference>
<dbReference type="Gene3D" id="3.30.160.100">
    <property type="entry name" value="Ribosome hibernation promotion factor-like"/>
    <property type="match status" value="1"/>
</dbReference>
<comment type="subunit">
    <text evidence="4">Interacts with 100S ribosomes.</text>
</comment>
<evidence type="ECO:0000313" key="6">
    <source>
        <dbReference type="EMBL" id="MBB2160397.1"/>
    </source>
</evidence>
<sequence>MQISVAGKQIDLSDALKHRVTGHLDRLADKYFDRALEAQVTFSRARSFFTCDINLHAARGLTLRGEGEGTDAHGAFDDAAEHMARRLRRYRERVNDHLRTLPRRDTPEMGRSYILRPADDAEHATNGATRENSTHAYATIIAERTAEIATLSVSEAVMRLDLAASTLLMFRNSISEQINVIYRRQDGNIGWLDPTPG</sequence>
<dbReference type="PANTHER" id="PTHR33231:SF1">
    <property type="entry name" value="30S RIBOSOMAL PROTEIN"/>
    <property type="match status" value="1"/>
</dbReference>
<dbReference type="InterPro" id="IPR032528">
    <property type="entry name" value="Ribosom_S30AE_C"/>
</dbReference>